<comment type="caution">
    <text evidence="1">The sequence shown here is derived from an EMBL/GenBank/DDBJ whole genome shotgun (WGS) entry which is preliminary data.</text>
</comment>
<sequence>MPGSQLLKQKYIYCDACFTSAVNCVNPSAGVTEAQASVMRRRRSCNFGGEVLVNANRVRFPYATNRLVRKRKSTKSGCPLKRKVPLASTLTDLEICQAACKQDEAIKVDDSDGDECVERNPPTNAEMRKALDILKRGVQHRSTNFEKQYEYEHTYLTSEQMGSSSYITRMRSDENSRASC</sequence>
<evidence type="ECO:0000313" key="2">
    <source>
        <dbReference type="Proteomes" id="UP000499080"/>
    </source>
</evidence>
<gene>
    <name evidence="1" type="ORF">AVEN_91869_1</name>
</gene>
<dbReference type="AlphaFoldDB" id="A0A4Y2G5N7"/>
<keyword evidence="2" id="KW-1185">Reference proteome</keyword>
<name>A0A4Y2G5N7_ARAVE</name>
<accession>A0A4Y2G5N7</accession>
<proteinExistence type="predicted"/>
<dbReference type="Proteomes" id="UP000499080">
    <property type="component" value="Unassembled WGS sequence"/>
</dbReference>
<dbReference type="EMBL" id="BGPR01001232">
    <property type="protein sequence ID" value="GBM48903.1"/>
    <property type="molecule type" value="Genomic_DNA"/>
</dbReference>
<reference evidence="1 2" key="1">
    <citation type="journal article" date="2019" name="Sci. Rep.">
        <title>Orb-weaving spider Araneus ventricosus genome elucidates the spidroin gene catalogue.</title>
        <authorList>
            <person name="Kono N."/>
            <person name="Nakamura H."/>
            <person name="Ohtoshi R."/>
            <person name="Moran D.A.P."/>
            <person name="Shinohara A."/>
            <person name="Yoshida Y."/>
            <person name="Fujiwara M."/>
            <person name="Mori M."/>
            <person name="Tomita M."/>
            <person name="Arakawa K."/>
        </authorList>
    </citation>
    <scope>NUCLEOTIDE SEQUENCE [LARGE SCALE GENOMIC DNA]</scope>
</reference>
<organism evidence="1 2">
    <name type="scientific">Araneus ventricosus</name>
    <name type="common">Orbweaver spider</name>
    <name type="synonym">Epeira ventricosa</name>
    <dbReference type="NCBI Taxonomy" id="182803"/>
    <lineage>
        <taxon>Eukaryota</taxon>
        <taxon>Metazoa</taxon>
        <taxon>Ecdysozoa</taxon>
        <taxon>Arthropoda</taxon>
        <taxon>Chelicerata</taxon>
        <taxon>Arachnida</taxon>
        <taxon>Araneae</taxon>
        <taxon>Araneomorphae</taxon>
        <taxon>Entelegynae</taxon>
        <taxon>Araneoidea</taxon>
        <taxon>Araneidae</taxon>
        <taxon>Araneus</taxon>
    </lineage>
</organism>
<protein>
    <submittedName>
        <fullName evidence="1">Uncharacterized protein</fullName>
    </submittedName>
</protein>
<evidence type="ECO:0000313" key="1">
    <source>
        <dbReference type="EMBL" id="GBM48903.1"/>
    </source>
</evidence>